<reference evidence="4" key="1">
    <citation type="submission" date="2018-02" db="EMBL/GenBank/DDBJ databases">
        <authorList>
            <person name="Moore K."/>
            <person name="Momper L."/>
        </authorList>
    </citation>
    <scope>NUCLEOTIDE SEQUENCE [LARGE SCALE GENOMIC DNA]</scope>
    <source>
        <strain evidence="4">ULC18</strain>
    </source>
</reference>
<dbReference type="RefSeq" id="WP_106259468.1">
    <property type="nucleotide sequence ID" value="NZ_CAWNSW010000033.1"/>
</dbReference>
<comment type="caution">
    <text evidence="3">The sequence shown here is derived from an EMBL/GenBank/DDBJ whole genome shotgun (WGS) entry which is preliminary data.</text>
</comment>
<evidence type="ECO:0000256" key="1">
    <source>
        <dbReference type="SAM" id="SignalP"/>
    </source>
</evidence>
<dbReference type="Gene3D" id="2.160.20.10">
    <property type="entry name" value="Single-stranded right-handed beta-helix, Pectin lyase-like"/>
    <property type="match status" value="3"/>
</dbReference>
<dbReference type="InterPro" id="IPR008638">
    <property type="entry name" value="FhaB/CdiA-like_TPS"/>
</dbReference>
<dbReference type="InterPro" id="IPR011050">
    <property type="entry name" value="Pectin_lyase_fold/virulence"/>
</dbReference>
<sequence>MVYLDERLGLFSLLTLVMAVMSLPASAQIAGDGTLGTQVNGALTAPCTGTCLITNGSARGSNLFHSFQQFSLPNPTDAAGFVITPAIQNVIMRVTGQGNASVSNINGTLATIDSTGALIPVNFFLLNPNGIIFGPNATLLIGGSFLATTADRMQFHPGTVFHTRDPAPLLTVSVPTGLQVGQSPGEIQSAMQVSAGVNSLFTDVALIGGEVILDGSFVISPGRRIEIAGLAAQGTIGLDVKNRLSLNFPDDTLRSNVTLRNGSVIDVIAAQGGAITITGQNIGIDGSLLLSGISGNGGTSQAGDITLNATNQLTIAGTSNTLTNSAIINAVLPNSIGNGGNVQITAGSLELNDGARVLVNTTGEGNAGNVFIQVRDRVTLNNASTIESNVTQTGIGQGGNIQIVANSIALNSSQIQSLTAGQGDSGNIRLKAQDRITIGGRLANGLSGIVTSVLSTGVGQGGNLQLSSGTLELADSAQLQAASAGRGNAGDIVIDARDRVTFNAGQALSVNMGVGNAGAIRISANTLELSTPESTLQSSVAGPGNAGNILINVRDRVLLNGGSVLSFVDRNAVGRGGDIQISTKTLEITNRGQLNTSTIGTGNAGDILINASDRIRLNSADIVSAVQSGAVGNGGNLQISTKVLEANNQTQLNTSSVGAGSAGGVSINASDRVSFDNSFIASRALPGSTGGGNDIVLSTNIFELKNGSTVIANTETAFKAGDIRVEANTITLSDLNPQDKQPSGLFTQTGGSGSGGNIFVNANSLRLLNGALLDVRTVATGDSGSITVNANTVDLLNGSLFNAATESTGRAGTIKVTANDHLTIAGTNPAFDPSKLTPILNGGIFVRSQGTGGAGNITVTAPQLQLNQGIISAESAAVDGGNINLNVRDLLILRNGSVISATAGTAEAGGNGGNITIKIPEGFIIGVQGENSDITANAFTGSGGRVNITAQGIYGLQFRPQLTSFSDITASSTFGISGIVTLDTLDIDPSRGLQDLPTDLVDPSQQIVQTCPRGVGSRELGTFVVTGRGGLPQNPTDLLTGSFPVKPLANLIETIPQRGSKPILSEPKAVVPDPIIEAQKIIRTDNGEVLLVTVIPISDVLGYPSRLDCSQLAPHLK</sequence>
<evidence type="ECO:0000259" key="2">
    <source>
        <dbReference type="SMART" id="SM00912"/>
    </source>
</evidence>
<proteinExistence type="predicted"/>
<feature type="chain" id="PRO_5015600393" description="Filamentous haemagglutinin FhaB/tRNA nuclease CdiA-like TPS domain-containing protein" evidence="1">
    <location>
        <begin position="28"/>
        <end position="1117"/>
    </location>
</feature>
<accession>A0A2T1DX38</accession>
<reference evidence="3 4" key="2">
    <citation type="submission" date="2018-03" db="EMBL/GenBank/DDBJ databases">
        <title>The ancient ancestry and fast evolution of plastids.</title>
        <authorList>
            <person name="Moore K.R."/>
            <person name="Magnabosco C."/>
            <person name="Momper L."/>
            <person name="Gold D.A."/>
            <person name="Bosak T."/>
            <person name="Fournier G.P."/>
        </authorList>
    </citation>
    <scope>NUCLEOTIDE SEQUENCE [LARGE SCALE GENOMIC DNA]</scope>
    <source>
        <strain evidence="3 4">ULC18</strain>
    </source>
</reference>
<dbReference type="Proteomes" id="UP000239576">
    <property type="component" value="Unassembled WGS sequence"/>
</dbReference>
<gene>
    <name evidence="3" type="ORF">C7B82_24900</name>
</gene>
<dbReference type="NCBIfam" id="TIGR01901">
    <property type="entry name" value="adhes_NPXG"/>
    <property type="match status" value="1"/>
</dbReference>
<dbReference type="EMBL" id="PVWK01000135">
    <property type="protein sequence ID" value="PSB25001.1"/>
    <property type="molecule type" value="Genomic_DNA"/>
</dbReference>
<feature type="signal peptide" evidence="1">
    <location>
        <begin position="1"/>
        <end position="27"/>
    </location>
</feature>
<evidence type="ECO:0000313" key="4">
    <source>
        <dbReference type="Proteomes" id="UP000239576"/>
    </source>
</evidence>
<evidence type="ECO:0000313" key="3">
    <source>
        <dbReference type="EMBL" id="PSB25001.1"/>
    </source>
</evidence>
<dbReference type="Pfam" id="PF05860">
    <property type="entry name" value="TPS"/>
    <property type="match status" value="1"/>
</dbReference>
<organism evidence="3 4">
    <name type="scientific">Stenomitos frigidus ULC18</name>
    <dbReference type="NCBI Taxonomy" id="2107698"/>
    <lineage>
        <taxon>Bacteria</taxon>
        <taxon>Bacillati</taxon>
        <taxon>Cyanobacteriota</taxon>
        <taxon>Cyanophyceae</taxon>
        <taxon>Leptolyngbyales</taxon>
        <taxon>Leptolyngbyaceae</taxon>
        <taxon>Stenomitos</taxon>
    </lineage>
</organism>
<keyword evidence="4" id="KW-1185">Reference proteome</keyword>
<dbReference type="OrthoDB" id="498732at2"/>
<dbReference type="SUPFAM" id="SSF51126">
    <property type="entry name" value="Pectin lyase-like"/>
    <property type="match status" value="4"/>
</dbReference>
<name>A0A2T1DX38_9CYAN</name>
<protein>
    <recommendedName>
        <fullName evidence="2">Filamentous haemagglutinin FhaB/tRNA nuclease CdiA-like TPS domain-containing protein</fullName>
    </recommendedName>
</protein>
<keyword evidence="1" id="KW-0732">Signal</keyword>
<feature type="domain" description="Filamentous haemagglutinin FhaB/tRNA nuclease CdiA-like TPS" evidence="2">
    <location>
        <begin position="30"/>
        <end position="156"/>
    </location>
</feature>
<dbReference type="SMART" id="SM00912">
    <property type="entry name" value="Haemagg_act"/>
    <property type="match status" value="1"/>
</dbReference>
<dbReference type="AlphaFoldDB" id="A0A2T1DX38"/>
<dbReference type="InterPro" id="IPR012334">
    <property type="entry name" value="Pectin_lyas_fold"/>
</dbReference>